<keyword evidence="7" id="KW-0003">3Fe-4S</keyword>
<evidence type="ECO:0000256" key="4">
    <source>
        <dbReference type="ARBA" id="ARBA00022982"/>
    </source>
</evidence>
<keyword evidence="4 8" id="KW-0249">Electron transport</keyword>
<proteinExistence type="predicted"/>
<dbReference type="PANTHER" id="PTHR36923:SF3">
    <property type="entry name" value="FERREDOXIN"/>
    <property type="match status" value="1"/>
</dbReference>
<evidence type="ECO:0000259" key="9">
    <source>
        <dbReference type="PROSITE" id="PS51379"/>
    </source>
</evidence>
<evidence type="ECO:0000256" key="2">
    <source>
        <dbReference type="ARBA" id="ARBA00022448"/>
    </source>
</evidence>
<evidence type="ECO:0000256" key="8">
    <source>
        <dbReference type="RuleBase" id="RU368020"/>
    </source>
</evidence>
<dbReference type="InterPro" id="IPR001080">
    <property type="entry name" value="3Fe4S_ferredoxin"/>
</dbReference>
<keyword evidence="6 8" id="KW-0411">Iron-sulfur</keyword>
<dbReference type="PROSITE" id="PS51379">
    <property type="entry name" value="4FE4S_FER_2"/>
    <property type="match status" value="1"/>
</dbReference>
<comment type="cofactor">
    <cofactor evidence="1">
        <name>[3Fe-4S] cluster</name>
        <dbReference type="ChEBI" id="CHEBI:21137"/>
    </cofactor>
</comment>
<reference evidence="10 11" key="1">
    <citation type="journal article" date="2019" name="Int. J. Syst. Evol. Microbiol.">
        <title>The Global Catalogue of Microorganisms (GCM) 10K type strain sequencing project: providing services to taxonomists for standard genome sequencing and annotation.</title>
        <authorList>
            <consortium name="The Broad Institute Genomics Platform"/>
            <consortium name="The Broad Institute Genome Sequencing Center for Infectious Disease"/>
            <person name="Wu L."/>
            <person name="Ma J."/>
        </authorList>
    </citation>
    <scope>NUCLEOTIDE SEQUENCE [LARGE SCALE GENOMIC DNA]</scope>
    <source>
        <strain evidence="10 11">JCM 4565</strain>
    </source>
</reference>
<comment type="function">
    <text evidence="8">Ferredoxins are iron-sulfur proteins that transfer electrons in a wide variety of metabolic reactions.</text>
</comment>
<sequence length="71" mass="7466">MVWRVSVDRELCLGSGICAALAPELFELAEERSRVRGGEAAPDDTLLDAADSCPAQAISVTDGARILGPRP</sequence>
<dbReference type="InterPro" id="IPR051269">
    <property type="entry name" value="Fe-S_cluster_ET"/>
</dbReference>
<organism evidence="10 11">
    <name type="scientific">Streptomyces blastmyceticus</name>
    <dbReference type="NCBI Taxonomy" id="68180"/>
    <lineage>
        <taxon>Bacteria</taxon>
        <taxon>Bacillati</taxon>
        <taxon>Actinomycetota</taxon>
        <taxon>Actinomycetes</taxon>
        <taxon>Kitasatosporales</taxon>
        <taxon>Streptomycetaceae</taxon>
        <taxon>Streptomyces</taxon>
    </lineage>
</organism>
<evidence type="ECO:0000256" key="7">
    <source>
        <dbReference type="ARBA" id="ARBA00023291"/>
    </source>
</evidence>
<keyword evidence="2 8" id="KW-0813">Transport</keyword>
<keyword evidence="3 8" id="KW-0479">Metal-binding</keyword>
<dbReference type="RefSeq" id="WP_301889232.1">
    <property type="nucleotide sequence ID" value="NZ_BAAABW010000007.1"/>
</dbReference>
<evidence type="ECO:0000256" key="5">
    <source>
        <dbReference type="ARBA" id="ARBA00023004"/>
    </source>
</evidence>
<keyword evidence="11" id="KW-1185">Reference proteome</keyword>
<feature type="domain" description="4Fe-4S ferredoxin-type" evidence="9">
    <location>
        <begin position="3"/>
        <end position="31"/>
    </location>
</feature>
<accession>A0ABN0WHN3</accession>
<evidence type="ECO:0000256" key="1">
    <source>
        <dbReference type="ARBA" id="ARBA00001927"/>
    </source>
</evidence>
<comment type="caution">
    <text evidence="10">The sequence shown here is derived from an EMBL/GenBank/DDBJ whole genome shotgun (WGS) entry which is preliminary data.</text>
</comment>
<dbReference type="EMBL" id="BAAABW010000007">
    <property type="protein sequence ID" value="GAA0338012.1"/>
    <property type="molecule type" value="Genomic_DNA"/>
</dbReference>
<dbReference type="InterPro" id="IPR017896">
    <property type="entry name" value="4Fe4S_Fe-S-bd"/>
</dbReference>
<dbReference type="SUPFAM" id="SSF54862">
    <property type="entry name" value="4Fe-4S ferredoxins"/>
    <property type="match status" value="1"/>
</dbReference>
<evidence type="ECO:0000313" key="10">
    <source>
        <dbReference type="EMBL" id="GAA0338012.1"/>
    </source>
</evidence>
<dbReference type="Gene3D" id="3.30.70.20">
    <property type="match status" value="1"/>
</dbReference>
<evidence type="ECO:0000256" key="6">
    <source>
        <dbReference type="ARBA" id="ARBA00023014"/>
    </source>
</evidence>
<dbReference type="Pfam" id="PF13370">
    <property type="entry name" value="Fer4_13"/>
    <property type="match status" value="1"/>
</dbReference>
<gene>
    <name evidence="10" type="ORF">GCM10010319_12460</name>
</gene>
<dbReference type="PANTHER" id="PTHR36923">
    <property type="entry name" value="FERREDOXIN"/>
    <property type="match status" value="1"/>
</dbReference>
<evidence type="ECO:0000256" key="3">
    <source>
        <dbReference type="ARBA" id="ARBA00022723"/>
    </source>
</evidence>
<name>A0ABN0WHN3_9ACTN</name>
<dbReference type="Proteomes" id="UP001500063">
    <property type="component" value="Unassembled WGS sequence"/>
</dbReference>
<keyword evidence="5 8" id="KW-0408">Iron</keyword>
<evidence type="ECO:0000313" key="11">
    <source>
        <dbReference type="Proteomes" id="UP001500063"/>
    </source>
</evidence>
<dbReference type="PRINTS" id="PR00352">
    <property type="entry name" value="3FE4SFRDOXIN"/>
</dbReference>
<protein>
    <recommendedName>
        <fullName evidence="8">Ferredoxin</fullName>
    </recommendedName>
</protein>